<keyword evidence="2 14" id="KW-0723">Serine/threonine-protein kinase</keyword>
<accession>A0ABR5B0S9</accession>
<protein>
    <recommendedName>
        <fullName evidence="1">non-specific serine/threonine protein kinase</fullName>
        <ecNumber evidence="1">2.7.11.1</ecNumber>
    </recommendedName>
</protein>
<dbReference type="InterPro" id="IPR017441">
    <property type="entry name" value="Protein_kinase_ATP_BS"/>
</dbReference>
<dbReference type="GO" id="GO:0004674">
    <property type="term" value="F:protein serine/threonine kinase activity"/>
    <property type="evidence" value="ECO:0007669"/>
    <property type="project" value="UniProtKB-KW"/>
</dbReference>
<comment type="catalytic activity">
    <reaction evidence="7">
        <text>L-threonyl-[protein] + ATP = O-phospho-L-threonyl-[protein] + ADP + H(+)</text>
        <dbReference type="Rhea" id="RHEA:46608"/>
        <dbReference type="Rhea" id="RHEA-COMP:11060"/>
        <dbReference type="Rhea" id="RHEA-COMP:11605"/>
        <dbReference type="ChEBI" id="CHEBI:15378"/>
        <dbReference type="ChEBI" id="CHEBI:30013"/>
        <dbReference type="ChEBI" id="CHEBI:30616"/>
        <dbReference type="ChEBI" id="CHEBI:61977"/>
        <dbReference type="ChEBI" id="CHEBI:456216"/>
        <dbReference type="EC" id="2.7.11.1"/>
    </reaction>
</comment>
<feature type="binding site" evidence="9">
    <location>
        <position position="40"/>
    </location>
    <ligand>
        <name>ATP</name>
        <dbReference type="ChEBI" id="CHEBI:30616"/>
    </ligand>
</feature>
<dbReference type="RefSeq" id="WP_052475266.1">
    <property type="nucleotide sequence ID" value="NZ_JARTHD010000013.1"/>
</dbReference>
<keyword evidence="11" id="KW-1133">Transmembrane helix</keyword>
<gene>
    <name evidence="14" type="ORF">SD77_0377</name>
</gene>
<evidence type="ECO:0000259" key="13">
    <source>
        <dbReference type="PROSITE" id="PS51178"/>
    </source>
</evidence>
<dbReference type="Pfam" id="PF03793">
    <property type="entry name" value="PASTA"/>
    <property type="match status" value="3"/>
</dbReference>
<dbReference type="InterPro" id="IPR005543">
    <property type="entry name" value="PASTA_dom"/>
</dbReference>
<dbReference type="SMART" id="SM00220">
    <property type="entry name" value="S_TKc"/>
    <property type="match status" value="1"/>
</dbReference>
<dbReference type="PANTHER" id="PTHR43289">
    <property type="entry name" value="MITOGEN-ACTIVATED PROTEIN KINASE KINASE KINASE 20-RELATED"/>
    <property type="match status" value="1"/>
</dbReference>
<dbReference type="Gene3D" id="3.30.10.20">
    <property type="match status" value="3"/>
</dbReference>
<evidence type="ECO:0000256" key="4">
    <source>
        <dbReference type="ARBA" id="ARBA00022741"/>
    </source>
</evidence>
<dbReference type="CDD" id="cd06577">
    <property type="entry name" value="PASTA_pknB"/>
    <property type="match status" value="3"/>
</dbReference>
<comment type="catalytic activity">
    <reaction evidence="8">
        <text>L-seryl-[protein] + ATP = O-phospho-L-seryl-[protein] + ADP + H(+)</text>
        <dbReference type="Rhea" id="RHEA:17989"/>
        <dbReference type="Rhea" id="RHEA-COMP:9863"/>
        <dbReference type="Rhea" id="RHEA-COMP:11604"/>
        <dbReference type="ChEBI" id="CHEBI:15378"/>
        <dbReference type="ChEBI" id="CHEBI:29999"/>
        <dbReference type="ChEBI" id="CHEBI:30616"/>
        <dbReference type="ChEBI" id="CHEBI:83421"/>
        <dbReference type="ChEBI" id="CHEBI:456216"/>
        <dbReference type="EC" id="2.7.11.1"/>
    </reaction>
</comment>
<sequence>MLIGKRLGGRYKIIKMIGGGGMANVYLAQDIILEREVALKVLRLDFVNEEEFIRRFQREAQSATSLVHPHIVNIYDVGEEEGINYIVMEYVDGMTLKQYIQQHSPIPVEKTIDIMKQLASAIAFAHHNSIIHRDIKPHNILMDREGNVKITDFGIAMALSSTSITQTNAVLGSVHYISPEQARGGMATKKSDIYALGIVMFELLTGQLPFSGESAVSVALKHLQAETPSVKRWNPAIPQSVENIVLKATAKDPFHRYASLEEMEQDLATALDPDRANEEKFSINEDDEKTKAIPVITDSELSEGLDTTIVHPVEPKDEQPPKKSKEKKKRKRWPVVLSVFLLLAALAAAAIIFGPSLFGPKEVKVPDVSGKELDEAVSRLVTDGFKVGKTKKQFSDEVPEGVVIKTNPAAGRTIQEGDTVNIYISSGKETVSFADYRGKSFDEVKAELEKSGFKKVEQQVVHDEESEAGTIIDQDPEPDNKVIPEETTVTFTVSNGPEKIKLIDLTDYNEKSLKDYAESTGLNVVIMKEDYSDSVAKGLVISQYPSSGTSLNKGDKVQVTISKGKKEIPPKTVTKEITIPYEPEEEGAPQEVQIYIEDMNHSMTEPFEVLTIHEDLKKTLEFVLTKESKAGYKVIRDQKVIIDETIPYPEDTEEMTAEAPNSSKNAE</sequence>
<feature type="compositionally biased region" description="Basic and acidic residues" evidence="10">
    <location>
        <begin position="313"/>
        <end position="323"/>
    </location>
</feature>
<evidence type="ECO:0000256" key="2">
    <source>
        <dbReference type="ARBA" id="ARBA00022527"/>
    </source>
</evidence>
<organism evidence="14 15">
    <name type="scientific">Bacillus badius</name>
    <dbReference type="NCBI Taxonomy" id="1455"/>
    <lineage>
        <taxon>Bacteria</taxon>
        <taxon>Bacillati</taxon>
        <taxon>Bacillota</taxon>
        <taxon>Bacilli</taxon>
        <taxon>Bacillales</taxon>
        <taxon>Bacillaceae</taxon>
        <taxon>Pseudobacillus</taxon>
    </lineage>
</organism>
<dbReference type="PROSITE" id="PS50011">
    <property type="entry name" value="PROTEIN_KINASE_DOM"/>
    <property type="match status" value="1"/>
</dbReference>
<dbReference type="Pfam" id="PF00069">
    <property type="entry name" value="Pkinase"/>
    <property type="match status" value="1"/>
</dbReference>
<evidence type="ECO:0000256" key="7">
    <source>
        <dbReference type="ARBA" id="ARBA00047899"/>
    </source>
</evidence>
<dbReference type="PROSITE" id="PS00107">
    <property type="entry name" value="PROTEIN_KINASE_ATP"/>
    <property type="match status" value="1"/>
</dbReference>
<dbReference type="Gene3D" id="1.10.510.10">
    <property type="entry name" value="Transferase(Phosphotransferase) domain 1"/>
    <property type="match status" value="1"/>
</dbReference>
<comment type="caution">
    <text evidence="14">The sequence shown here is derived from an EMBL/GenBank/DDBJ whole genome shotgun (WGS) entry which is preliminary data.</text>
</comment>
<feature type="domain" description="PASTA" evidence="13">
    <location>
        <begin position="359"/>
        <end position="426"/>
    </location>
</feature>
<keyword evidence="4 9" id="KW-0547">Nucleotide-binding</keyword>
<dbReference type="InterPro" id="IPR008271">
    <property type="entry name" value="Ser/Thr_kinase_AS"/>
</dbReference>
<dbReference type="NCBIfam" id="NF033483">
    <property type="entry name" value="PknB_PASTA_kin"/>
    <property type="match status" value="1"/>
</dbReference>
<keyword evidence="11" id="KW-0472">Membrane</keyword>
<evidence type="ECO:0000256" key="3">
    <source>
        <dbReference type="ARBA" id="ARBA00022679"/>
    </source>
</evidence>
<dbReference type="EMBL" id="JXLP01000001">
    <property type="protein sequence ID" value="KIL80529.1"/>
    <property type="molecule type" value="Genomic_DNA"/>
</dbReference>
<dbReference type="CDD" id="cd14014">
    <property type="entry name" value="STKc_PknB_like"/>
    <property type="match status" value="1"/>
</dbReference>
<dbReference type="SMART" id="SM00740">
    <property type="entry name" value="PASTA"/>
    <property type="match status" value="3"/>
</dbReference>
<evidence type="ECO:0000256" key="6">
    <source>
        <dbReference type="ARBA" id="ARBA00022840"/>
    </source>
</evidence>
<evidence type="ECO:0000256" key="9">
    <source>
        <dbReference type="PROSITE-ProRule" id="PRU10141"/>
    </source>
</evidence>
<keyword evidence="6 9" id="KW-0067">ATP-binding</keyword>
<evidence type="ECO:0000256" key="8">
    <source>
        <dbReference type="ARBA" id="ARBA00048679"/>
    </source>
</evidence>
<dbReference type="SUPFAM" id="SSF56112">
    <property type="entry name" value="Protein kinase-like (PK-like)"/>
    <property type="match status" value="1"/>
</dbReference>
<evidence type="ECO:0000313" key="14">
    <source>
        <dbReference type="EMBL" id="KIL80529.1"/>
    </source>
</evidence>
<keyword evidence="3" id="KW-0808">Transferase</keyword>
<keyword evidence="11" id="KW-0812">Transmembrane</keyword>
<evidence type="ECO:0000259" key="12">
    <source>
        <dbReference type="PROSITE" id="PS50011"/>
    </source>
</evidence>
<dbReference type="EC" id="2.7.11.1" evidence="1"/>
<dbReference type="InterPro" id="IPR011009">
    <property type="entry name" value="Kinase-like_dom_sf"/>
</dbReference>
<feature type="region of interest" description="Disordered" evidence="10">
    <location>
        <begin position="304"/>
        <end position="328"/>
    </location>
</feature>
<evidence type="ECO:0000313" key="15">
    <source>
        <dbReference type="Proteomes" id="UP000031982"/>
    </source>
</evidence>
<evidence type="ECO:0000256" key="1">
    <source>
        <dbReference type="ARBA" id="ARBA00012513"/>
    </source>
</evidence>
<feature type="domain" description="PASTA" evidence="13">
    <location>
        <begin position="427"/>
        <end position="495"/>
    </location>
</feature>
<name>A0ABR5B0S9_BACBA</name>
<dbReference type="PROSITE" id="PS51178">
    <property type="entry name" value="PASTA"/>
    <property type="match status" value="3"/>
</dbReference>
<dbReference type="InterPro" id="IPR000719">
    <property type="entry name" value="Prot_kinase_dom"/>
</dbReference>
<keyword evidence="15" id="KW-1185">Reference proteome</keyword>
<proteinExistence type="predicted"/>
<dbReference type="Proteomes" id="UP000031982">
    <property type="component" value="Unassembled WGS sequence"/>
</dbReference>
<evidence type="ECO:0000256" key="5">
    <source>
        <dbReference type="ARBA" id="ARBA00022777"/>
    </source>
</evidence>
<feature type="transmembrane region" description="Helical" evidence="11">
    <location>
        <begin position="333"/>
        <end position="358"/>
    </location>
</feature>
<evidence type="ECO:0000256" key="11">
    <source>
        <dbReference type="SAM" id="Phobius"/>
    </source>
</evidence>
<feature type="domain" description="PASTA" evidence="13">
    <location>
        <begin position="496"/>
        <end position="563"/>
    </location>
</feature>
<keyword evidence="5 14" id="KW-0418">Kinase</keyword>
<dbReference type="Gene3D" id="3.30.200.20">
    <property type="entry name" value="Phosphorylase Kinase, domain 1"/>
    <property type="match status" value="1"/>
</dbReference>
<dbReference type="Gene3D" id="2.60.40.2560">
    <property type="match status" value="1"/>
</dbReference>
<dbReference type="PROSITE" id="PS00108">
    <property type="entry name" value="PROTEIN_KINASE_ST"/>
    <property type="match status" value="1"/>
</dbReference>
<evidence type="ECO:0000256" key="10">
    <source>
        <dbReference type="SAM" id="MobiDB-lite"/>
    </source>
</evidence>
<dbReference type="PANTHER" id="PTHR43289:SF34">
    <property type="entry name" value="SERINE_THREONINE-PROTEIN KINASE YBDM-RELATED"/>
    <property type="match status" value="1"/>
</dbReference>
<feature type="domain" description="Protein kinase" evidence="12">
    <location>
        <begin position="11"/>
        <end position="268"/>
    </location>
</feature>
<reference evidence="14 15" key="1">
    <citation type="submission" date="2015-01" db="EMBL/GenBank/DDBJ databases">
        <title>Genome Assembly of Bacillus badius MTCC 1458.</title>
        <authorList>
            <person name="Verma A."/>
            <person name="Khatri I."/>
            <person name="Mual P."/>
            <person name="Subramanian S."/>
            <person name="Krishnamurthi S."/>
        </authorList>
    </citation>
    <scope>NUCLEOTIDE SEQUENCE [LARGE SCALE GENOMIC DNA]</scope>
    <source>
        <strain evidence="14 15">MTCC 1458</strain>
    </source>
</reference>